<organism evidence="4">
    <name type="scientific">uncultured Caudovirales phage</name>
    <dbReference type="NCBI Taxonomy" id="2100421"/>
    <lineage>
        <taxon>Viruses</taxon>
        <taxon>Duplodnaviria</taxon>
        <taxon>Heunggongvirae</taxon>
        <taxon>Uroviricota</taxon>
        <taxon>Caudoviricetes</taxon>
        <taxon>Peduoviridae</taxon>
        <taxon>Maltschvirus</taxon>
        <taxon>Maltschvirus maltsch</taxon>
    </lineage>
</organism>
<dbReference type="EMBL" id="LR796844">
    <property type="protein sequence ID" value="CAB4169482.1"/>
    <property type="molecule type" value="Genomic_DNA"/>
</dbReference>
<dbReference type="EMBL" id="LR797254">
    <property type="protein sequence ID" value="CAB4198378.1"/>
    <property type="molecule type" value="Genomic_DNA"/>
</dbReference>
<keyword evidence="3" id="KW-1133">Transmembrane helix</keyword>
<evidence type="ECO:0000256" key="3">
    <source>
        <dbReference type="SAM" id="Phobius"/>
    </source>
</evidence>
<evidence type="ECO:0000256" key="2">
    <source>
        <dbReference type="SAM" id="MobiDB-lite"/>
    </source>
</evidence>
<feature type="compositionally biased region" description="Low complexity" evidence="2">
    <location>
        <begin position="60"/>
        <end position="78"/>
    </location>
</feature>
<feature type="region of interest" description="Disordered" evidence="2">
    <location>
        <begin position="60"/>
        <end position="99"/>
    </location>
</feature>
<evidence type="ECO:0000256" key="1">
    <source>
        <dbReference type="ARBA" id="ARBA00022729"/>
    </source>
</evidence>
<evidence type="ECO:0000313" key="4">
    <source>
        <dbReference type="EMBL" id="CAB4169482.1"/>
    </source>
</evidence>
<keyword evidence="1" id="KW-0732">Signal</keyword>
<keyword evidence="3" id="KW-0812">Transmembrane</keyword>
<feature type="transmembrane region" description="Helical" evidence="3">
    <location>
        <begin position="17"/>
        <end position="34"/>
    </location>
</feature>
<feature type="compositionally biased region" description="Pro residues" evidence="2">
    <location>
        <begin position="79"/>
        <end position="92"/>
    </location>
</feature>
<gene>
    <name evidence="5" type="ORF">UFOVP1305_77</name>
    <name evidence="4" type="ORF">UFOVP896_22</name>
</gene>
<evidence type="ECO:0000313" key="5">
    <source>
        <dbReference type="EMBL" id="CAB4198378.1"/>
    </source>
</evidence>
<reference evidence="4" key="1">
    <citation type="submission" date="2020-05" db="EMBL/GenBank/DDBJ databases">
        <authorList>
            <person name="Chiriac C."/>
            <person name="Salcher M."/>
            <person name="Ghai R."/>
            <person name="Kavagutti S V."/>
        </authorList>
    </citation>
    <scope>NUCLEOTIDE SEQUENCE</scope>
</reference>
<name>A0A6J5PE96_9CAUD</name>
<accession>A0A6J5PE96</accession>
<proteinExistence type="predicted"/>
<protein>
    <submittedName>
        <fullName evidence="4">Uncharacterized protein</fullName>
    </submittedName>
</protein>
<keyword evidence="3" id="KW-0472">Membrane</keyword>
<dbReference type="InterPro" id="IPR037873">
    <property type="entry name" value="BamE-like"/>
</dbReference>
<dbReference type="Gene3D" id="3.30.1450.10">
    <property type="match status" value="1"/>
</dbReference>
<sequence>MNTDTETQTVKKWYKRWWGISLIIFGILVVLSAATSSEESVDKYAGEPAIVELATDPTPTTVATVPTSTTAPTVTAPPVTAPPATAPRPAAPPVTAAPRPVSKACGADWSRFNAVQPGMTYAQVDSIMGCTGTVTLEMDTLRAIKWNEIDGYGFATIYFESGTVDPSDKGIAMFVG</sequence>